<name>A0ABV7V8N4_9SPHN</name>
<feature type="chain" id="PRO_5047027930" evidence="1">
    <location>
        <begin position="21"/>
        <end position="186"/>
    </location>
</feature>
<accession>A0ABV7V8N4</accession>
<dbReference type="SUPFAM" id="SSF54427">
    <property type="entry name" value="NTF2-like"/>
    <property type="match status" value="1"/>
</dbReference>
<feature type="signal peptide" evidence="1">
    <location>
        <begin position="1"/>
        <end position="20"/>
    </location>
</feature>
<dbReference type="InterPro" id="IPR037401">
    <property type="entry name" value="SnoaL-like"/>
</dbReference>
<dbReference type="EMBL" id="JBHRYE010000051">
    <property type="protein sequence ID" value="MFC3673760.1"/>
    <property type="molecule type" value="Genomic_DNA"/>
</dbReference>
<evidence type="ECO:0000313" key="3">
    <source>
        <dbReference type="EMBL" id="MFC3673760.1"/>
    </source>
</evidence>
<dbReference type="PANTHER" id="PTHR38436">
    <property type="entry name" value="POLYKETIDE CYCLASE SNOAL-LIKE DOMAIN"/>
    <property type="match status" value="1"/>
</dbReference>
<dbReference type="InterPro" id="IPR009959">
    <property type="entry name" value="Cyclase_SnoaL-like"/>
</dbReference>
<dbReference type="Gene3D" id="3.10.450.50">
    <property type="match status" value="1"/>
</dbReference>
<protein>
    <submittedName>
        <fullName evidence="3">Nuclear transport factor 2 family protein</fullName>
    </submittedName>
</protein>
<dbReference type="Pfam" id="PF12680">
    <property type="entry name" value="SnoaL_2"/>
    <property type="match status" value="1"/>
</dbReference>
<keyword evidence="1" id="KW-0732">Signal</keyword>
<dbReference type="RefSeq" id="WP_191325708.1">
    <property type="nucleotide sequence ID" value="NZ_BMZP01000021.1"/>
</dbReference>
<keyword evidence="4" id="KW-1185">Reference proteome</keyword>
<dbReference type="InterPro" id="IPR032710">
    <property type="entry name" value="NTF2-like_dom_sf"/>
</dbReference>
<feature type="domain" description="SnoaL-like" evidence="2">
    <location>
        <begin position="66"/>
        <end position="167"/>
    </location>
</feature>
<dbReference type="Proteomes" id="UP001595683">
    <property type="component" value="Unassembled WGS sequence"/>
</dbReference>
<evidence type="ECO:0000256" key="1">
    <source>
        <dbReference type="SAM" id="SignalP"/>
    </source>
</evidence>
<organism evidence="3 4">
    <name type="scientific">Novosphingobium pokkalii</name>
    <dbReference type="NCBI Taxonomy" id="1770194"/>
    <lineage>
        <taxon>Bacteria</taxon>
        <taxon>Pseudomonadati</taxon>
        <taxon>Pseudomonadota</taxon>
        <taxon>Alphaproteobacteria</taxon>
        <taxon>Sphingomonadales</taxon>
        <taxon>Sphingomonadaceae</taxon>
        <taxon>Novosphingobium</taxon>
    </lineage>
</organism>
<proteinExistence type="predicted"/>
<evidence type="ECO:0000313" key="4">
    <source>
        <dbReference type="Proteomes" id="UP001595683"/>
    </source>
</evidence>
<reference evidence="4" key="1">
    <citation type="journal article" date="2019" name="Int. J. Syst. Evol. Microbiol.">
        <title>The Global Catalogue of Microorganisms (GCM) 10K type strain sequencing project: providing services to taxonomists for standard genome sequencing and annotation.</title>
        <authorList>
            <consortium name="The Broad Institute Genomics Platform"/>
            <consortium name="The Broad Institute Genome Sequencing Center for Infectious Disease"/>
            <person name="Wu L."/>
            <person name="Ma J."/>
        </authorList>
    </citation>
    <scope>NUCLEOTIDE SEQUENCE [LARGE SCALE GENOMIC DNA]</scope>
    <source>
        <strain evidence="4">KCTC 42224</strain>
    </source>
</reference>
<sequence>MALFPLFFAATLAASSTAAATPTPAAIGSASASPTAATAVLSPRGQEALLASPNRRLAANKRLVFDMYRIVLQAGDTARAHEFIAANYVQHNPNAAQGLAGLIEYVKSTRPVRPVLDHLEIPMIHIMAEGNFVTIAFARPETDSTGQHYVTTWFDMFRIERGRIAEHWDPMLRSDRKIDPNKQKLP</sequence>
<gene>
    <name evidence="3" type="ORF">ACFOOT_20255</name>
</gene>
<dbReference type="PANTHER" id="PTHR38436:SF1">
    <property type="entry name" value="ESTER CYCLASE"/>
    <property type="match status" value="1"/>
</dbReference>
<evidence type="ECO:0000259" key="2">
    <source>
        <dbReference type="Pfam" id="PF12680"/>
    </source>
</evidence>
<comment type="caution">
    <text evidence="3">The sequence shown here is derived from an EMBL/GenBank/DDBJ whole genome shotgun (WGS) entry which is preliminary data.</text>
</comment>